<reference evidence="3 4" key="1">
    <citation type="submission" date="2024-04" db="EMBL/GenBank/DDBJ databases">
        <title>Luteolibacter sp. isolated from soil.</title>
        <authorList>
            <person name="An J."/>
        </authorList>
    </citation>
    <scope>NUCLEOTIDE SEQUENCE [LARGE SCALE GENOMIC DNA]</scope>
    <source>
        <strain evidence="3 4">Y139</strain>
    </source>
</reference>
<dbReference type="EMBL" id="JBBUKT010000007">
    <property type="protein sequence ID" value="MEK7952304.1"/>
    <property type="molecule type" value="Genomic_DNA"/>
</dbReference>
<accession>A0ABU9AX20</accession>
<dbReference type="RefSeq" id="WP_341406062.1">
    <property type="nucleotide sequence ID" value="NZ_JBBUKT010000007.1"/>
</dbReference>
<evidence type="ECO:0000313" key="3">
    <source>
        <dbReference type="EMBL" id="MEK7952304.1"/>
    </source>
</evidence>
<name>A0ABU9AX20_9BACT</name>
<keyword evidence="4" id="KW-1185">Reference proteome</keyword>
<comment type="caution">
    <text evidence="3">The sequence shown here is derived from an EMBL/GenBank/DDBJ whole genome shotgun (WGS) entry which is preliminary data.</text>
</comment>
<protein>
    <submittedName>
        <fullName evidence="3">Uncharacterized protein</fullName>
    </submittedName>
</protein>
<feature type="region of interest" description="Disordered" evidence="1">
    <location>
        <begin position="197"/>
        <end position="220"/>
    </location>
</feature>
<organism evidence="3 4">
    <name type="scientific">Luteolibacter soli</name>
    <dbReference type="NCBI Taxonomy" id="3135280"/>
    <lineage>
        <taxon>Bacteria</taxon>
        <taxon>Pseudomonadati</taxon>
        <taxon>Verrucomicrobiota</taxon>
        <taxon>Verrucomicrobiia</taxon>
        <taxon>Verrucomicrobiales</taxon>
        <taxon>Verrucomicrobiaceae</taxon>
        <taxon>Luteolibacter</taxon>
    </lineage>
</organism>
<sequence>MEEAPASATRKQRTLQSVCRLFLFAAIATTVAWVLKPPSNPEPLTLFLDHDGTFSYDRQGGEKLSSSEIKHWRTADHQAASGHLILDCFESTKVCEWDVVISELEKRGYVDFQLRIPNETMNFHLPVFYGRTYRTGATQQLIKLGESRIPGINQEADVYVEIGKTTTCGELISATRKYRAAGTSMFIVGNSVWARSSSEDQDHQPPKRSLADKLRGILPR</sequence>
<feature type="transmembrane region" description="Helical" evidence="2">
    <location>
        <begin position="18"/>
        <end position="35"/>
    </location>
</feature>
<keyword evidence="2" id="KW-0812">Transmembrane</keyword>
<proteinExistence type="predicted"/>
<dbReference type="Proteomes" id="UP001371305">
    <property type="component" value="Unassembled WGS sequence"/>
</dbReference>
<evidence type="ECO:0000256" key="1">
    <source>
        <dbReference type="SAM" id="MobiDB-lite"/>
    </source>
</evidence>
<keyword evidence="2" id="KW-0472">Membrane</keyword>
<keyword evidence="2" id="KW-1133">Transmembrane helix</keyword>
<evidence type="ECO:0000313" key="4">
    <source>
        <dbReference type="Proteomes" id="UP001371305"/>
    </source>
</evidence>
<gene>
    <name evidence="3" type="ORF">WKV53_17470</name>
</gene>
<evidence type="ECO:0000256" key="2">
    <source>
        <dbReference type="SAM" id="Phobius"/>
    </source>
</evidence>